<sequence>MIYTVPLRPTAAQSLTCPIAGLQCQIWLRQLATGLYLDLTADTIPLLRGIICQNATDLIRNPASLLPGRLYFSDTQGHDDPVFSGLGSRFLLHYEDDTS</sequence>
<dbReference type="OrthoDB" id="6444802at2"/>
<comment type="caution">
    <text evidence="2">The sequence shown here is derived from an EMBL/GenBank/DDBJ whole genome shotgun (WGS) entry which is preliminary data.</text>
</comment>
<accession>A0A1S8GPA2</accession>
<name>A0A1S8GPA2_9PROT</name>
<keyword evidence="3" id="KW-1185">Reference proteome</keyword>
<dbReference type="AlphaFoldDB" id="A0A1S8GPA2"/>
<feature type="domain" description="Cyanophage baseplate Pam3 plug gp18" evidence="1">
    <location>
        <begin position="3"/>
        <end position="96"/>
    </location>
</feature>
<evidence type="ECO:0000259" key="1">
    <source>
        <dbReference type="Pfam" id="PF22479"/>
    </source>
</evidence>
<gene>
    <name evidence="2" type="ORF">AL01_05380</name>
</gene>
<protein>
    <recommendedName>
        <fullName evidence="1">Cyanophage baseplate Pam3 plug gp18 domain-containing protein</fullName>
    </recommendedName>
</protein>
<dbReference type="Proteomes" id="UP000200980">
    <property type="component" value="Unassembled WGS sequence"/>
</dbReference>
<reference evidence="2 3" key="1">
    <citation type="journal article" date="2016" name="PLoS ONE">
        <title>Whole-Genome Sequence Analysis of Bombella intestini LMG 28161T, a Novel Acetic Acid Bacterium Isolated from the Crop of a Red-Tailed Bumble Bee, Bombus lapidarius.</title>
        <authorList>
            <person name="Li L."/>
            <person name="Illeghems K."/>
            <person name="Van Kerrebroeck S."/>
            <person name="Borremans W."/>
            <person name="Cleenwerck I."/>
            <person name="Smagghe G."/>
            <person name="De Vuyst L."/>
            <person name="Vandamme P."/>
        </authorList>
    </citation>
    <scope>NUCLEOTIDE SEQUENCE [LARGE SCALE GENOMIC DNA]</scope>
    <source>
        <strain evidence="2 3">R-52487</strain>
    </source>
</reference>
<dbReference type="InterPro" id="IPR054252">
    <property type="entry name" value="Pam3_gp18"/>
</dbReference>
<proteinExistence type="predicted"/>
<evidence type="ECO:0000313" key="2">
    <source>
        <dbReference type="EMBL" id="OOL18245.1"/>
    </source>
</evidence>
<organism evidence="2 3">
    <name type="scientific">Bombella intestini</name>
    <dbReference type="NCBI Taxonomy" id="1539051"/>
    <lineage>
        <taxon>Bacteria</taxon>
        <taxon>Pseudomonadati</taxon>
        <taxon>Pseudomonadota</taxon>
        <taxon>Alphaproteobacteria</taxon>
        <taxon>Acetobacterales</taxon>
        <taxon>Acetobacteraceae</taxon>
        <taxon>Bombella</taxon>
    </lineage>
</organism>
<dbReference type="Pfam" id="PF22479">
    <property type="entry name" value="Pam3_gp18"/>
    <property type="match status" value="1"/>
</dbReference>
<evidence type="ECO:0000313" key="3">
    <source>
        <dbReference type="Proteomes" id="UP000200980"/>
    </source>
</evidence>
<dbReference type="EMBL" id="JATM01000003">
    <property type="protein sequence ID" value="OOL18245.1"/>
    <property type="molecule type" value="Genomic_DNA"/>
</dbReference>
<dbReference type="RefSeq" id="WP_077396415.1">
    <property type="nucleotide sequence ID" value="NZ_JATM01000003.1"/>
</dbReference>
<dbReference type="STRING" id="1539051.AL01_05380"/>